<organism evidence="2 3">
    <name type="scientific">Marinibactrum halimedae</name>
    <dbReference type="NCBI Taxonomy" id="1444977"/>
    <lineage>
        <taxon>Bacteria</taxon>
        <taxon>Pseudomonadati</taxon>
        <taxon>Pseudomonadota</taxon>
        <taxon>Gammaproteobacteria</taxon>
        <taxon>Cellvibrionales</taxon>
        <taxon>Cellvibrionaceae</taxon>
        <taxon>Marinibactrum</taxon>
    </lineage>
</organism>
<feature type="chain" id="PRO_5041299427" evidence="1">
    <location>
        <begin position="20"/>
        <end position="271"/>
    </location>
</feature>
<reference evidence="2 3" key="1">
    <citation type="journal article" date="2014" name="Int. J. Syst. Evol. Microbiol.">
        <title>Complete genome sequence of Corynebacterium casei LMG S-19264T (=DSM 44701T), isolated from a smear-ripened cheese.</title>
        <authorList>
            <consortium name="US DOE Joint Genome Institute (JGI-PGF)"/>
            <person name="Walter F."/>
            <person name="Albersmeier A."/>
            <person name="Kalinowski J."/>
            <person name="Ruckert C."/>
        </authorList>
    </citation>
    <scope>NUCLEOTIDE SEQUENCE [LARGE SCALE GENOMIC DNA]</scope>
    <source>
        <strain evidence="2 3">NBRC 110095</strain>
    </source>
</reference>
<keyword evidence="3" id="KW-1185">Reference proteome</keyword>
<dbReference type="EMBL" id="BSPD01000045">
    <property type="protein sequence ID" value="GLS26351.1"/>
    <property type="molecule type" value="Genomic_DNA"/>
</dbReference>
<protein>
    <submittedName>
        <fullName evidence="2">Membrane protein</fullName>
    </submittedName>
</protein>
<gene>
    <name evidence="2" type="ORF">GCM10007877_20660</name>
</gene>
<dbReference type="RefSeq" id="WP_232594770.1">
    <property type="nucleotide sequence ID" value="NZ_BSPD01000045.1"/>
</dbReference>
<keyword evidence="1" id="KW-0732">Signal</keyword>
<dbReference type="SUPFAM" id="SSF56935">
    <property type="entry name" value="Porins"/>
    <property type="match status" value="1"/>
</dbReference>
<accession>A0AA37T9H2</accession>
<feature type="signal peptide" evidence="1">
    <location>
        <begin position="1"/>
        <end position="19"/>
    </location>
</feature>
<comment type="caution">
    <text evidence="2">The sequence shown here is derived from an EMBL/GenBank/DDBJ whole genome shotgun (WGS) entry which is preliminary data.</text>
</comment>
<sequence>MKKVIFSAVLMATASMAFAEDYMFEIGAGFGELSGETDLLGFDGTFYFDGVEVKDGPYAEAAFLDQASYISGAYLNLEDYRDETDAFGIGGRFVSSSGWIVEGERIHLETKRNRSNNERESTTYEFGLGRYINDNISIVGNYSRTMFDNDLGRDPDDISTIGADFKIVQSFGNGMAFTAEAGGSVADDDNDTVTFDVLGKVYLNQQLGLGATIEQEIFEDPEDDDEFEDLTYFGLVADYFITPSIFVTAEVGQYDVDNADTEWTVSGNVRF</sequence>
<dbReference type="Proteomes" id="UP001156870">
    <property type="component" value="Unassembled WGS sequence"/>
</dbReference>
<evidence type="ECO:0000313" key="2">
    <source>
        <dbReference type="EMBL" id="GLS26351.1"/>
    </source>
</evidence>
<evidence type="ECO:0000256" key="1">
    <source>
        <dbReference type="SAM" id="SignalP"/>
    </source>
</evidence>
<evidence type="ECO:0000313" key="3">
    <source>
        <dbReference type="Proteomes" id="UP001156870"/>
    </source>
</evidence>
<name>A0AA37T9H2_9GAMM</name>
<proteinExistence type="predicted"/>
<dbReference type="InterPro" id="IPR023614">
    <property type="entry name" value="Porin_dom_sf"/>
</dbReference>
<dbReference type="AlphaFoldDB" id="A0AA37T9H2"/>
<dbReference type="Pfam" id="PF16956">
    <property type="entry name" value="Porin_7"/>
    <property type="match status" value="1"/>
</dbReference>
<dbReference type="InterPro" id="IPR031593">
    <property type="entry name" value="Porin_7"/>
</dbReference>
<dbReference type="Gene3D" id="2.40.160.10">
    <property type="entry name" value="Porin"/>
    <property type="match status" value="1"/>
</dbReference>